<dbReference type="OrthoDB" id="39318at2759"/>
<evidence type="ECO:0000313" key="1">
    <source>
        <dbReference type="EMBL" id="OEU05874.1"/>
    </source>
</evidence>
<proteinExistence type="predicted"/>
<dbReference type="Proteomes" id="UP000095751">
    <property type="component" value="Unassembled WGS sequence"/>
</dbReference>
<name>A0A1E7EJ04_9STRA</name>
<reference evidence="1 2" key="1">
    <citation type="submission" date="2016-09" db="EMBL/GenBank/DDBJ databases">
        <title>Extensive genetic diversity and differential bi-allelic expression allows diatom success in the polar Southern Ocean.</title>
        <authorList>
            <consortium name="DOE Joint Genome Institute"/>
            <person name="Mock T."/>
            <person name="Otillar R.P."/>
            <person name="Strauss J."/>
            <person name="Dupont C."/>
            <person name="Frickenhaus S."/>
            <person name="Maumus F."/>
            <person name="Mcmullan M."/>
            <person name="Sanges R."/>
            <person name="Schmutz J."/>
            <person name="Toseland A."/>
            <person name="Valas R."/>
            <person name="Veluchamy A."/>
            <person name="Ward B.J."/>
            <person name="Allen A."/>
            <person name="Barry K."/>
            <person name="Falciatore A."/>
            <person name="Ferrante M."/>
            <person name="Fortunato A.E."/>
            <person name="Gloeckner G."/>
            <person name="Gruber A."/>
            <person name="Hipkin R."/>
            <person name="Janech M."/>
            <person name="Kroth P."/>
            <person name="Leese F."/>
            <person name="Lindquist E."/>
            <person name="Lyon B.R."/>
            <person name="Martin J."/>
            <person name="Mayer C."/>
            <person name="Parker M."/>
            <person name="Quesneville H."/>
            <person name="Raymond J."/>
            <person name="Uhlig C."/>
            <person name="Valentin K.U."/>
            <person name="Worden A.Z."/>
            <person name="Armbrust E.V."/>
            <person name="Bowler C."/>
            <person name="Green B."/>
            <person name="Moulton V."/>
            <person name="Van Oosterhout C."/>
            <person name="Grigoriev I."/>
        </authorList>
    </citation>
    <scope>NUCLEOTIDE SEQUENCE [LARGE SCALE GENOMIC DNA]</scope>
    <source>
        <strain evidence="1 2">CCMP1102</strain>
    </source>
</reference>
<dbReference type="AlphaFoldDB" id="A0A1E7EJ04"/>
<gene>
    <name evidence="1" type="ORF">FRACYDRAFT_257642</name>
</gene>
<dbReference type="EMBL" id="KV784449">
    <property type="protein sequence ID" value="OEU05874.1"/>
    <property type="molecule type" value="Genomic_DNA"/>
</dbReference>
<dbReference type="KEGG" id="fcy:FRACYDRAFT_257642"/>
<organism evidence="1 2">
    <name type="scientific">Fragilariopsis cylindrus CCMP1102</name>
    <dbReference type="NCBI Taxonomy" id="635003"/>
    <lineage>
        <taxon>Eukaryota</taxon>
        <taxon>Sar</taxon>
        <taxon>Stramenopiles</taxon>
        <taxon>Ochrophyta</taxon>
        <taxon>Bacillariophyta</taxon>
        <taxon>Bacillariophyceae</taxon>
        <taxon>Bacillariophycidae</taxon>
        <taxon>Bacillariales</taxon>
        <taxon>Bacillariaceae</taxon>
        <taxon>Fragilariopsis</taxon>
    </lineage>
</organism>
<dbReference type="InParanoid" id="A0A1E7EJ04"/>
<accession>A0A1E7EJ04</accession>
<sequence length="168" mass="18871">MMSGYITKPPGKINSSLVEFLPELESEYSKYPMKHKRWLQPNEKGPKGEPCFVAATEANEETKVKKDYTFCKKGPNGKGYYSLMCRVSYINLHNRIGSVAPAGCGGGLSNREEFDRYDDCKRVIFMRQFCSVPNDDTASNQVMNNAVATAQMVYNGTQNEQLVLNAVF</sequence>
<protein>
    <submittedName>
        <fullName evidence="1">Uncharacterized protein</fullName>
    </submittedName>
</protein>
<keyword evidence="2" id="KW-1185">Reference proteome</keyword>
<evidence type="ECO:0000313" key="2">
    <source>
        <dbReference type="Proteomes" id="UP000095751"/>
    </source>
</evidence>